<evidence type="ECO:0000256" key="3">
    <source>
        <dbReference type="PIRNR" id="PIRNR036492"/>
    </source>
</evidence>
<evidence type="ECO:0000256" key="2">
    <source>
        <dbReference type="ARBA" id="ARBA00023002"/>
    </source>
</evidence>
<name>A0A8J2XG42_9BACI</name>
<dbReference type="PANTHER" id="PTHR43353">
    <property type="entry name" value="SUCCINATE-SEMIALDEHYDE DEHYDROGENASE, MITOCHONDRIAL"/>
    <property type="match status" value="1"/>
</dbReference>
<keyword evidence="2 3" id="KW-0560">Oxidoreductase</keyword>
<dbReference type="GO" id="GO:0009450">
    <property type="term" value="P:gamma-aminobutyric acid catabolic process"/>
    <property type="evidence" value="ECO:0007669"/>
    <property type="project" value="TreeGrafter"/>
</dbReference>
<dbReference type="InterPro" id="IPR016162">
    <property type="entry name" value="Ald_DH_N"/>
</dbReference>
<organism evidence="6 7">
    <name type="scientific">Compostibacillus humi</name>
    <dbReference type="NCBI Taxonomy" id="1245525"/>
    <lineage>
        <taxon>Bacteria</taxon>
        <taxon>Bacillati</taxon>
        <taxon>Bacillota</taxon>
        <taxon>Bacilli</taxon>
        <taxon>Bacillales</taxon>
        <taxon>Bacillaceae</taxon>
        <taxon>Compostibacillus</taxon>
    </lineage>
</organism>
<protein>
    <recommendedName>
        <fullName evidence="3">Aldehyde dehydrogenase</fullName>
    </recommendedName>
</protein>
<dbReference type="AlphaFoldDB" id="A0A8J2XG42"/>
<dbReference type="CDD" id="cd07103">
    <property type="entry name" value="ALDH_F5_SSADH_GabD"/>
    <property type="match status" value="1"/>
</dbReference>
<feature type="domain" description="Aldehyde dehydrogenase" evidence="5">
    <location>
        <begin position="15"/>
        <end position="475"/>
    </location>
</feature>
<dbReference type="PIRSF" id="PIRSF036492">
    <property type="entry name" value="ALDH"/>
    <property type="match status" value="1"/>
</dbReference>
<keyword evidence="7" id="KW-1185">Reference proteome</keyword>
<gene>
    <name evidence="6" type="ORF">GCM10010978_23560</name>
</gene>
<dbReference type="PANTHER" id="PTHR43353:SF5">
    <property type="entry name" value="SUCCINATE-SEMIALDEHYDE DEHYDROGENASE, MITOCHONDRIAL"/>
    <property type="match status" value="1"/>
</dbReference>
<dbReference type="Proteomes" id="UP000602050">
    <property type="component" value="Unassembled WGS sequence"/>
</dbReference>
<dbReference type="SUPFAM" id="SSF53720">
    <property type="entry name" value="ALDH-like"/>
    <property type="match status" value="1"/>
</dbReference>
<comment type="caution">
    <text evidence="6">The sequence shown here is derived from an EMBL/GenBank/DDBJ whole genome shotgun (WGS) entry which is preliminary data.</text>
</comment>
<reference evidence="6" key="2">
    <citation type="submission" date="2020-09" db="EMBL/GenBank/DDBJ databases">
        <authorList>
            <person name="Sun Q."/>
            <person name="Zhou Y."/>
        </authorList>
    </citation>
    <scope>NUCLEOTIDE SEQUENCE</scope>
    <source>
        <strain evidence="6">CGMCC 1.12360</strain>
    </source>
</reference>
<dbReference type="FunFam" id="3.40.605.10:FF:000005">
    <property type="entry name" value="Succinate-semialdehyde dehydrogenase I"/>
    <property type="match status" value="1"/>
</dbReference>
<dbReference type="GO" id="GO:0006081">
    <property type="term" value="P:aldehyde metabolic process"/>
    <property type="evidence" value="ECO:0007669"/>
    <property type="project" value="InterPro"/>
</dbReference>
<dbReference type="FunFam" id="3.40.309.10:FF:000004">
    <property type="entry name" value="Succinate-semialdehyde dehydrogenase I"/>
    <property type="match status" value="1"/>
</dbReference>
<dbReference type="Gene3D" id="3.40.605.10">
    <property type="entry name" value="Aldehyde Dehydrogenase, Chain A, domain 1"/>
    <property type="match status" value="1"/>
</dbReference>
<dbReference type="InterPro" id="IPR012394">
    <property type="entry name" value="Aldehyde_DH_NAD(P)"/>
</dbReference>
<dbReference type="InterPro" id="IPR016163">
    <property type="entry name" value="Ald_DH_C"/>
</dbReference>
<comment type="similarity">
    <text evidence="1 3">Belongs to the aldehyde dehydrogenase family.</text>
</comment>
<evidence type="ECO:0000313" key="6">
    <source>
        <dbReference type="EMBL" id="GFZ82083.1"/>
    </source>
</evidence>
<dbReference type="InterPro" id="IPR016161">
    <property type="entry name" value="Ald_DH/histidinol_DH"/>
</dbReference>
<dbReference type="GO" id="GO:0004777">
    <property type="term" value="F:succinate-semialdehyde dehydrogenase (NAD+) activity"/>
    <property type="evidence" value="ECO:0007669"/>
    <property type="project" value="TreeGrafter"/>
</dbReference>
<dbReference type="InterPro" id="IPR050740">
    <property type="entry name" value="Aldehyde_DH_Superfamily"/>
</dbReference>
<proteinExistence type="inferred from homology"/>
<accession>A0A8J2XG42</accession>
<dbReference type="InterPro" id="IPR015590">
    <property type="entry name" value="Aldehyde_DH_dom"/>
</dbReference>
<dbReference type="FunFam" id="3.40.605.10:FF:000026">
    <property type="entry name" value="Aldehyde dehydrogenase, putative"/>
    <property type="match status" value="1"/>
</dbReference>
<reference evidence="6" key="1">
    <citation type="journal article" date="2014" name="Int. J. Syst. Evol. Microbiol.">
        <title>Complete genome sequence of Corynebacterium casei LMG S-19264T (=DSM 44701T), isolated from a smear-ripened cheese.</title>
        <authorList>
            <consortium name="US DOE Joint Genome Institute (JGI-PGF)"/>
            <person name="Walter F."/>
            <person name="Albersmeier A."/>
            <person name="Kalinowski J."/>
            <person name="Ruckert C."/>
        </authorList>
    </citation>
    <scope>NUCLEOTIDE SEQUENCE</scope>
    <source>
        <strain evidence="6">CGMCC 1.12360</strain>
    </source>
</reference>
<sequence>MLVDTKYGMFIDGEWVHAGNRAVIDVVNPATLEKIAEVPLGSADDAKMAIQSAKEAFEPWADLTARERSGYLYRAYELMLQQKEKLAELLTLEQGKPLKEALAEIEFAASFLLWYAEEGNRVYGETIPSSKKNKRLWAIPQPIGVVAAITPWNFPSAMVTRKIAPALAAGCTVVLKPAEQTPLSAIEIMKIFEEVGLPRGVVNLITGNPAEIGEVLLNSKDVKSITFTGSTEVGKLLMKGSASNLKKVSLELGGHAPLLVLEDADLDLAAEQALASKFRNCGQTCICTNRIFVHENIKEVFLEKLVNKVRNLKMGEGLNVKTDIGPLINESALKKVTDHVNDAHRKGAEILIGGKEWDGPGGYYFEPTVLSNVTRDMKIMNEETFGPVVPVYSFEKLDDAISVANDTDYGLAAFVFTNDFNKAIYVSEKLQYGIVGINDVFPGTAEAPFGGIKESGFGKEGGHQGIKEFLEWKYISAAVKDLGR</sequence>
<dbReference type="RefSeq" id="WP_188392607.1">
    <property type="nucleotide sequence ID" value="NZ_BMEV01000047.1"/>
</dbReference>
<feature type="active site" evidence="4">
    <location>
        <position position="251"/>
    </location>
</feature>
<evidence type="ECO:0000313" key="7">
    <source>
        <dbReference type="Proteomes" id="UP000602050"/>
    </source>
</evidence>
<feature type="active site" evidence="4">
    <location>
        <position position="285"/>
    </location>
</feature>
<dbReference type="Gene3D" id="3.40.309.10">
    <property type="entry name" value="Aldehyde Dehydrogenase, Chain A, domain 2"/>
    <property type="match status" value="1"/>
</dbReference>
<dbReference type="PROSITE" id="PS00070">
    <property type="entry name" value="ALDEHYDE_DEHYDR_CYS"/>
    <property type="match status" value="1"/>
</dbReference>
<dbReference type="EMBL" id="BMEV01000047">
    <property type="protein sequence ID" value="GFZ82083.1"/>
    <property type="molecule type" value="Genomic_DNA"/>
</dbReference>
<evidence type="ECO:0000259" key="5">
    <source>
        <dbReference type="Pfam" id="PF00171"/>
    </source>
</evidence>
<dbReference type="InterPro" id="IPR016160">
    <property type="entry name" value="Ald_DH_CS_CYS"/>
</dbReference>
<dbReference type="Pfam" id="PF00171">
    <property type="entry name" value="Aldedh"/>
    <property type="match status" value="1"/>
</dbReference>
<evidence type="ECO:0000256" key="4">
    <source>
        <dbReference type="PIRSR" id="PIRSR036492-1"/>
    </source>
</evidence>
<evidence type="ECO:0000256" key="1">
    <source>
        <dbReference type="ARBA" id="ARBA00009986"/>
    </source>
</evidence>